<accession>A0AC60NTY7</accession>
<protein>
    <submittedName>
        <fullName evidence="1">Uncharacterized protein</fullName>
    </submittedName>
</protein>
<name>A0AC60NTY7_IXOPE</name>
<keyword evidence="2" id="KW-1185">Reference proteome</keyword>
<dbReference type="Proteomes" id="UP000805193">
    <property type="component" value="Unassembled WGS sequence"/>
</dbReference>
<evidence type="ECO:0000313" key="1">
    <source>
        <dbReference type="EMBL" id="KAG0410564.1"/>
    </source>
</evidence>
<reference evidence="1 2" key="1">
    <citation type="journal article" date="2020" name="Cell">
        <title>Large-Scale Comparative Analyses of Tick Genomes Elucidate Their Genetic Diversity and Vector Capacities.</title>
        <authorList>
            <consortium name="Tick Genome and Microbiome Consortium (TIGMIC)"/>
            <person name="Jia N."/>
            <person name="Wang J."/>
            <person name="Shi W."/>
            <person name="Du L."/>
            <person name="Sun Y."/>
            <person name="Zhan W."/>
            <person name="Jiang J.F."/>
            <person name="Wang Q."/>
            <person name="Zhang B."/>
            <person name="Ji P."/>
            <person name="Bell-Sakyi L."/>
            <person name="Cui X.M."/>
            <person name="Yuan T.T."/>
            <person name="Jiang B.G."/>
            <person name="Yang W.F."/>
            <person name="Lam T.T."/>
            <person name="Chang Q.C."/>
            <person name="Ding S.J."/>
            <person name="Wang X.J."/>
            <person name="Zhu J.G."/>
            <person name="Ruan X.D."/>
            <person name="Zhao L."/>
            <person name="Wei J.T."/>
            <person name="Ye R.Z."/>
            <person name="Que T.C."/>
            <person name="Du C.H."/>
            <person name="Zhou Y.H."/>
            <person name="Cheng J.X."/>
            <person name="Dai P.F."/>
            <person name="Guo W.B."/>
            <person name="Han X.H."/>
            <person name="Huang E.J."/>
            <person name="Li L.F."/>
            <person name="Wei W."/>
            <person name="Gao Y.C."/>
            <person name="Liu J.Z."/>
            <person name="Shao H.Z."/>
            <person name="Wang X."/>
            <person name="Wang C.C."/>
            <person name="Yang T.C."/>
            <person name="Huo Q.B."/>
            <person name="Li W."/>
            <person name="Chen H.Y."/>
            <person name="Chen S.E."/>
            <person name="Zhou L.G."/>
            <person name="Ni X.B."/>
            <person name="Tian J.H."/>
            <person name="Sheng Y."/>
            <person name="Liu T."/>
            <person name="Pan Y.S."/>
            <person name="Xia L.Y."/>
            <person name="Li J."/>
            <person name="Zhao F."/>
            <person name="Cao W.C."/>
        </authorList>
    </citation>
    <scope>NUCLEOTIDE SEQUENCE [LARGE SCALE GENOMIC DNA]</scope>
    <source>
        <strain evidence="1">Iper-2018</strain>
    </source>
</reference>
<gene>
    <name evidence="1" type="ORF">HPB47_012318</name>
</gene>
<sequence>MATCADVASEYLCIERKQCELLLGIPYGDKVSHVYSPVDYARETHECFVRKYCTGAKTVIFLGMNPGPFGMAQNGVPFGDTEYVRNWLGIEGEVGKPECEHPKRTIVGLNCPRRDVSGQRFWGLFSELCPSAHAFFGPCFVHNYCPLVFLMPSGANLTPNKLPAQARSAMQAVCDDALVAVLSLLRPKLVLGVGCYARDRASAVMRKVGDSLGSPTVACLTHPSPASPKANRGWKALALAELDSLGVLGCLGGQPP</sequence>
<proteinExistence type="predicted"/>
<organism evidence="1 2">
    <name type="scientific">Ixodes persulcatus</name>
    <name type="common">Taiga tick</name>
    <dbReference type="NCBI Taxonomy" id="34615"/>
    <lineage>
        <taxon>Eukaryota</taxon>
        <taxon>Metazoa</taxon>
        <taxon>Ecdysozoa</taxon>
        <taxon>Arthropoda</taxon>
        <taxon>Chelicerata</taxon>
        <taxon>Arachnida</taxon>
        <taxon>Acari</taxon>
        <taxon>Parasitiformes</taxon>
        <taxon>Ixodida</taxon>
        <taxon>Ixodoidea</taxon>
        <taxon>Ixodidae</taxon>
        <taxon>Ixodinae</taxon>
        <taxon>Ixodes</taxon>
    </lineage>
</organism>
<dbReference type="EMBL" id="JABSTQ010011512">
    <property type="protein sequence ID" value="KAG0410564.1"/>
    <property type="molecule type" value="Genomic_DNA"/>
</dbReference>
<evidence type="ECO:0000313" key="2">
    <source>
        <dbReference type="Proteomes" id="UP000805193"/>
    </source>
</evidence>
<comment type="caution">
    <text evidence="1">The sequence shown here is derived from an EMBL/GenBank/DDBJ whole genome shotgun (WGS) entry which is preliminary data.</text>
</comment>